<dbReference type="AlphaFoldDB" id="A0A7S4V2L2"/>
<feature type="region of interest" description="Disordered" evidence="1">
    <location>
        <begin position="1"/>
        <end position="38"/>
    </location>
</feature>
<evidence type="ECO:0000256" key="1">
    <source>
        <dbReference type="SAM" id="MobiDB-lite"/>
    </source>
</evidence>
<sequence length="526" mass="53281">MAVGSNASSSNVAAKQVPRKLHDKQTCPSDNGSFTGVVPQGLRSAETAAWEETMERRCHLGRGAAGPVRQEAIRKLHGRGLYIMVMAFWNAMTSLFWLVVLMVLGLLISATFATITIGRDEDPRPMHRGGSSSTLPAALPLSTSSNRGSRPAASGRGARPDTLRGPSAPTGSSGGTPPGSRSVHLDVPQDLPTPHGNGVCPNPMQDPPKPASDSVCPDVLQASCTLSGNGVPPHIPQTPPHDADSPRIGTSHTPPAICACPAITQDMPALSGGDGVLSEAPRDVPALSSGKCALPASPQDMPTPSGDGVQPKAPRDPPAPPGGEGAGLNAPHDSAAALGAVVRPEVPGPLVPLCLEGICPETTSGPPVPVGGERTRPEVPKDPPAPLGGGGALAEAPQDPPAPLGGEGACSAVPPGTPELPAGEVACPAAHRDPRALPGGESVHPEAPPLPSSREGERPPCLHSRPLTPGSCRDSSAPQSPFTPASEGMRLQACEVQPEGGPVAGAYATAMSLLCRAGCPGRRRAS</sequence>
<feature type="region of interest" description="Disordered" evidence="1">
    <location>
        <begin position="119"/>
        <end position="248"/>
    </location>
</feature>
<feature type="region of interest" description="Disordered" evidence="1">
    <location>
        <begin position="362"/>
        <end position="490"/>
    </location>
</feature>
<feature type="compositionally biased region" description="Low complexity" evidence="1">
    <location>
        <begin position="131"/>
        <end position="145"/>
    </location>
</feature>
<reference evidence="3" key="1">
    <citation type="submission" date="2021-01" db="EMBL/GenBank/DDBJ databases">
        <authorList>
            <person name="Corre E."/>
            <person name="Pelletier E."/>
            <person name="Niang G."/>
            <person name="Scheremetjew M."/>
            <person name="Finn R."/>
            <person name="Kale V."/>
            <person name="Holt S."/>
            <person name="Cochrane G."/>
            <person name="Meng A."/>
            <person name="Brown T."/>
            <person name="Cohen L."/>
        </authorList>
    </citation>
    <scope>NUCLEOTIDE SEQUENCE</scope>
    <source>
        <strain evidence="3">CCMP3105</strain>
    </source>
</reference>
<name>A0A7S4V2L2_9DINO</name>
<evidence type="ECO:0000256" key="2">
    <source>
        <dbReference type="SAM" id="Phobius"/>
    </source>
</evidence>
<keyword evidence="2" id="KW-1133">Transmembrane helix</keyword>
<keyword evidence="2" id="KW-0812">Transmembrane</keyword>
<accession>A0A7S4V2L2</accession>
<feature type="compositionally biased region" description="Polar residues" evidence="1">
    <location>
        <begin position="473"/>
        <end position="483"/>
    </location>
</feature>
<dbReference type="EMBL" id="HBNR01018793">
    <property type="protein sequence ID" value="CAE4572844.1"/>
    <property type="molecule type" value="Transcribed_RNA"/>
</dbReference>
<feature type="transmembrane region" description="Helical" evidence="2">
    <location>
        <begin position="81"/>
        <end position="108"/>
    </location>
</feature>
<organism evidence="3">
    <name type="scientific">Alexandrium monilatum</name>
    <dbReference type="NCBI Taxonomy" id="311494"/>
    <lineage>
        <taxon>Eukaryota</taxon>
        <taxon>Sar</taxon>
        <taxon>Alveolata</taxon>
        <taxon>Dinophyceae</taxon>
        <taxon>Gonyaulacales</taxon>
        <taxon>Pyrocystaceae</taxon>
        <taxon>Alexandrium</taxon>
    </lineage>
</organism>
<proteinExistence type="predicted"/>
<feature type="compositionally biased region" description="Low complexity" evidence="1">
    <location>
        <begin position="1"/>
        <end position="14"/>
    </location>
</feature>
<keyword evidence="2" id="KW-0472">Membrane</keyword>
<protein>
    <submittedName>
        <fullName evidence="3">Uncharacterized protein</fullName>
    </submittedName>
</protein>
<evidence type="ECO:0000313" key="3">
    <source>
        <dbReference type="EMBL" id="CAE4572844.1"/>
    </source>
</evidence>
<feature type="region of interest" description="Disordered" evidence="1">
    <location>
        <begin position="273"/>
        <end position="331"/>
    </location>
</feature>
<gene>
    <name evidence="3" type="ORF">AMON00008_LOCUS12463</name>
</gene>